<reference evidence="2 3" key="1">
    <citation type="submission" date="2020-09" db="EMBL/GenBank/DDBJ databases">
        <title>Dyella sp. 7MK23 isolated from forest soil.</title>
        <authorList>
            <person name="Fu J."/>
        </authorList>
    </citation>
    <scope>NUCLEOTIDE SEQUENCE [LARGE SCALE GENOMIC DNA]</scope>
    <source>
        <strain evidence="2 3">7MK23</strain>
    </source>
</reference>
<dbReference type="EMBL" id="JACZZA010000016">
    <property type="protein sequence ID" value="MBE1162765.1"/>
    <property type="molecule type" value="Genomic_DNA"/>
</dbReference>
<evidence type="ECO:0000313" key="2">
    <source>
        <dbReference type="EMBL" id="MBE1162765.1"/>
    </source>
</evidence>
<protein>
    <submittedName>
        <fullName evidence="2">Uncharacterized protein</fullName>
    </submittedName>
</protein>
<gene>
    <name evidence="2" type="ORF">IGX34_20465</name>
</gene>
<evidence type="ECO:0000313" key="3">
    <source>
        <dbReference type="Proteomes" id="UP000651010"/>
    </source>
</evidence>
<keyword evidence="1" id="KW-0472">Membrane</keyword>
<feature type="transmembrane region" description="Helical" evidence="1">
    <location>
        <begin position="24"/>
        <end position="41"/>
    </location>
</feature>
<accession>A0ABR9GFE2</accession>
<keyword evidence="1" id="KW-0812">Transmembrane</keyword>
<name>A0ABR9GFE2_9GAMM</name>
<comment type="caution">
    <text evidence="2">The sequence shown here is derived from an EMBL/GenBank/DDBJ whole genome shotgun (WGS) entry which is preliminary data.</text>
</comment>
<evidence type="ECO:0000256" key="1">
    <source>
        <dbReference type="SAM" id="Phobius"/>
    </source>
</evidence>
<keyword evidence="3" id="KW-1185">Reference proteome</keyword>
<dbReference type="RefSeq" id="WP_192557605.1">
    <property type="nucleotide sequence ID" value="NZ_JACZZA010000016.1"/>
</dbReference>
<sequence>MALLALTLLVNTHSALIKQICAIAILLAMATASVIVLWRIWKHRGQATPPRLGQLSALPPKWQKWVLGEVDDSNKNDRP</sequence>
<proteinExistence type="predicted"/>
<organism evidence="2 3">
    <name type="scientific">Dyella acidiphila</name>
    <dbReference type="NCBI Taxonomy" id="2775866"/>
    <lineage>
        <taxon>Bacteria</taxon>
        <taxon>Pseudomonadati</taxon>
        <taxon>Pseudomonadota</taxon>
        <taxon>Gammaproteobacteria</taxon>
        <taxon>Lysobacterales</taxon>
        <taxon>Rhodanobacteraceae</taxon>
        <taxon>Dyella</taxon>
    </lineage>
</organism>
<keyword evidence="1" id="KW-1133">Transmembrane helix</keyword>
<dbReference type="Proteomes" id="UP000651010">
    <property type="component" value="Unassembled WGS sequence"/>
</dbReference>